<protein>
    <submittedName>
        <fullName evidence="3">Leucine-rich repeat extensin-like protein 2</fullName>
    </submittedName>
</protein>
<sequence>MAAAPPNTYLEDPSPKLRLGGQRLSGGRTSPTSPPPSAGNSRDRDPRRRGALGGGSLDGIWVPDYRTVGGGDGPGSSGPARPPRPGGPRAPPGSVPPAPPLSHLVSPARAAAAAATYARRSRGWSFKPRFPGARLGPARSLMAPVAANHALPPPPPPPPSPQRVLQRSSPPRPKGSDGQSVGLWAQPAPITSNPAPPSIITSSRSPDLWFSETPRRHRQTPEMLRGARRCPIPLPSPELDPWAIVAVV</sequence>
<feature type="region of interest" description="Disordered" evidence="1">
    <location>
        <begin position="1"/>
        <end position="232"/>
    </location>
</feature>
<gene>
    <name evidence="3" type="primary">LOC105986056</name>
</gene>
<feature type="compositionally biased region" description="Polar residues" evidence="1">
    <location>
        <begin position="189"/>
        <end position="205"/>
    </location>
</feature>
<evidence type="ECO:0000313" key="2">
    <source>
        <dbReference type="Proteomes" id="UP000081671"/>
    </source>
</evidence>
<dbReference type="AlphaFoldDB" id="A0A1S3F871"/>
<dbReference type="KEGG" id="dord:105986056"/>
<name>A0A1S3F871_DIPOR</name>
<proteinExistence type="predicted"/>
<feature type="compositionally biased region" description="Low complexity" evidence="1">
    <location>
        <begin position="108"/>
        <end position="118"/>
    </location>
</feature>
<organism evidence="2 3">
    <name type="scientific">Dipodomys ordii</name>
    <name type="common">Ord's kangaroo rat</name>
    <dbReference type="NCBI Taxonomy" id="10020"/>
    <lineage>
        <taxon>Eukaryota</taxon>
        <taxon>Metazoa</taxon>
        <taxon>Chordata</taxon>
        <taxon>Craniata</taxon>
        <taxon>Vertebrata</taxon>
        <taxon>Euteleostomi</taxon>
        <taxon>Mammalia</taxon>
        <taxon>Eutheria</taxon>
        <taxon>Euarchontoglires</taxon>
        <taxon>Glires</taxon>
        <taxon>Rodentia</taxon>
        <taxon>Castorimorpha</taxon>
        <taxon>Heteromyidae</taxon>
        <taxon>Dipodomyinae</taxon>
        <taxon>Dipodomys</taxon>
    </lineage>
</organism>
<dbReference type="InParanoid" id="A0A1S3F871"/>
<dbReference type="RefSeq" id="XP_012872249.1">
    <property type="nucleotide sequence ID" value="XM_013016795.1"/>
</dbReference>
<keyword evidence="2" id="KW-1185">Reference proteome</keyword>
<evidence type="ECO:0000256" key="1">
    <source>
        <dbReference type="SAM" id="MobiDB-lite"/>
    </source>
</evidence>
<reference evidence="3" key="1">
    <citation type="submission" date="2025-08" db="UniProtKB">
        <authorList>
            <consortium name="RefSeq"/>
        </authorList>
    </citation>
    <scope>IDENTIFICATION</scope>
    <source>
        <tissue evidence="3">Kidney</tissue>
    </source>
</reference>
<evidence type="ECO:0000313" key="3">
    <source>
        <dbReference type="RefSeq" id="XP_012872249.1"/>
    </source>
</evidence>
<feature type="compositionally biased region" description="Pro residues" evidence="1">
    <location>
        <begin position="151"/>
        <end position="161"/>
    </location>
</feature>
<accession>A0A1S3F871</accession>
<dbReference type="Proteomes" id="UP000081671">
    <property type="component" value="Unplaced"/>
</dbReference>
<feature type="compositionally biased region" description="Low complexity" evidence="1">
    <location>
        <begin position="17"/>
        <end position="31"/>
    </location>
</feature>
<dbReference type="GeneID" id="105986056"/>
<feature type="compositionally biased region" description="Pro residues" evidence="1">
    <location>
        <begin position="80"/>
        <end position="100"/>
    </location>
</feature>